<dbReference type="FunFam" id="3.40.50.720:FF:000084">
    <property type="entry name" value="Short-chain dehydrogenase reductase"/>
    <property type="match status" value="1"/>
</dbReference>
<organism evidence="4 5">
    <name type="scientific">Candidatus Wallbacteria bacterium HGW-Wallbacteria-1</name>
    <dbReference type="NCBI Taxonomy" id="2013854"/>
    <lineage>
        <taxon>Bacteria</taxon>
        <taxon>Candidatus Walliibacteriota</taxon>
    </lineage>
</organism>
<name>A0A2N1PU60_9BACT</name>
<dbReference type="Pfam" id="PF00106">
    <property type="entry name" value="adh_short"/>
    <property type="match status" value="1"/>
</dbReference>
<accession>A0A2N1PU60</accession>
<dbReference type="PRINTS" id="PR00081">
    <property type="entry name" value="GDHRDH"/>
</dbReference>
<dbReference type="GO" id="GO:0016616">
    <property type="term" value="F:oxidoreductase activity, acting on the CH-OH group of donors, NAD or NADP as acceptor"/>
    <property type="evidence" value="ECO:0007669"/>
    <property type="project" value="TreeGrafter"/>
</dbReference>
<evidence type="ECO:0000313" key="4">
    <source>
        <dbReference type="EMBL" id="PKK91870.1"/>
    </source>
</evidence>
<dbReference type="SUPFAM" id="SSF51735">
    <property type="entry name" value="NAD(P)-binding Rossmann-fold domains"/>
    <property type="match status" value="1"/>
</dbReference>
<dbReference type="NCBIfam" id="NF009466">
    <property type="entry name" value="PRK12826.1-2"/>
    <property type="match status" value="1"/>
</dbReference>
<dbReference type="PANTHER" id="PTHR42760">
    <property type="entry name" value="SHORT-CHAIN DEHYDROGENASES/REDUCTASES FAMILY MEMBER"/>
    <property type="match status" value="1"/>
</dbReference>
<reference evidence="4 5" key="1">
    <citation type="journal article" date="2017" name="ISME J.">
        <title>Potential for microbial H2 and metal transformations associated with novel bacteria and archaea in deep terrestrial subsurface sediments.</title>
        <authorList>
            <person name="Hernsdorf A.W."/>
            <person name="Amano Y."/>
            <person name="Miyakawa K."/>
            <person name="Ise K."/>
            <person name="Suzuki Y."/>
            <person name="Anantharaman K."/>
            <person name="Probst A."/>
            <person name="Burstein D."/>
            <person name="Thomas B.C."/>
            <person name="Banfield J.F."/>
        </authorList>
    </citation>
    <scope>NUCLEOTIDE SEQUENCE [LARGE SCALE GENOMIC DNA]</scope>
    <source>
        <strain evidence="4">HGW-Wallbacteria-1</strain>
    </source>
</reference>
<proteinExistence type="inferred from homology"/>
<dbReference type="PRINTS" id="PR00080">
    <property type="entry name" value="SDRFAMILY"/>
</dbReference>
<evidence type="ECO:0000256" key="2">
    <source>
        <dbReference type="ARBA" id="ARBA00023002"/>
    </source>
</evidence>
<keyword evidence="2" id="KW-0560">Oxidoreductase</keyword>
<dbReference type="Gene3D" id="3.40.50.720">
    <property type="entry name" value="NAD(P)-binding Rossmann-like Domain"/>
    <property type="match status" value="1"/>
</dbReference>
<evidence type="ECO:0000256" key="1">
    <source>
        <dbReference type="ARBA" id="ARBA00006484"/>
    </source>
</evidence>
<comment type="similarity">
    <text evidence="1 3">Belongs to the short-chain dehydrogenases/reductases (SDR) family.</text>
</comment>
<dbReference type="InterPro" id="IPR002347">
    <property type="entry name" value="SDR_fam"/>
</dbReference>
<dbReference type="AlphaFoldDB" id="A0A2N1PU60"/>
<dbReference type="PANTHER" id="PTHR42760:SF133">
    <property type="entry name" value="3-OXOACYL-[ACYL-CARRIER-PROTEIN] REDUCTASE"/>
    <property type="match status" value="1"/>
</dbReference>
<dbReference type="EMBL" id="PGXC01000001">
    <property type="protein sequence ID" value="PKK91870.1"/>
    <property type="molecule type" value="Genomic_DNA"/>
</dbReference>
<dbReference type="Proteomes" id="UP000233256">
    <property type="component" value="Unassembled WGS sequence"/>
</dbReference>
<comment type="caution">
    <text evidence="4">The sequence shown here is derived from an EMBL/GenBank/DDBJ whole genome shotgun (WGS) entry which is preliminary data.</text>
</comment>
<evidence type="ECO:0000256" key="3">
    <source>
        <dbReference type="RuleBase" id="RU000363"/>
    </source>
</evidence>
<protein>
    <submittedName>
        <fullName evidence="4">3-oxoacyl-ACP reductase</fullName>
    </submittedName>
</protein>
<sequence>MDLKLKDSVVIVTGGTGDIGREIVSSFHSEGAEVYFTFNRAENKAAAMVEEFGSERVHARQVSVTDRKGMEDFAREVYKESGRIDILVNNAGIAQVLPFPLIEEEEWKEVMDVNVTGTFIATREIARFMIREKRGSIINVGSLAGERIMEVPVHYATSKAAITGFTLSLAKEFSRYNIRVNCVVPGLIDGGVGRNTPEKQKSDYLHFCTLGRLGKPVEVADLIVYLASERAGFVNGQIIHIDGGI</sequence>
<gene>
    <name evidence="4" type="ORF">CVV64_00125</name>
</gene>
<dbReference type="InterPro" id="IPR036291">
    <property type="entry name" value="NAD(P)-bd_dom_sf"/>
</dbReference>
<evidence type="ECO:0000313" key="5">
    <source>
        <dbReference type="Proteomes" id="UP000233256"/>
    </source>
</evidence>